<comment type="cofactor">
    <cofactor evidence="1">
        <name>pyridoxal 5'-phosphate</name>
        <dbReference type="ChEBI" id="CHEBI:597326"/>
    </cofactor>
</comment>
<dbReference type="InterPro" id="IPR009006">
    <property type="entry name" value="Ala_racemase/Decarboxylase_C"/>
</dbReference>
<keyword evidence="3" id="KW-0413">Isomerase</keyword>
<gene>
    <name evidence="5" type="ORF">IAB67_07305</name>
</gene>
<dbReference type="InterPro" id="IPR011079">
    <property type="entry name" value="Ala_racemase_C"/>
</dbReference>
<dbReference type="PRINTS" id="PR00992">
    <property type="entry name" value="ALARACEMASE"/>
</dbReference>
<feature type="non-terminal residue" evidence="5">
    <location>
        <position position="1"/>
    </location>
</feature>
<name>A0A9D1LKK4_9CLOT</name>
<keyword evidence="2" id="KW-0663">Pyridoxal phosphate</keyword>
<organism evidence="5 6">
    <name type="scientific">Candidatus Ventrousia excrementavium</name>
    <dbReference type="NCBI Taxonomy" id="2840961"/>
    <lineage>
        <taxon>Bacteria</taxon>
        <taxon>Bacillati</taxon>
        <taxon>Bacillota</taxon>
        <taxon>Clostridia</taxon>
        <taxon>Eubacteriales</taxon>
        <taxon>Clostridiaceae</taxon>
        <taxon>Clostridiaceae incertae sedis</taxon>
        <taxon>Candidatus Ventrousia</taxon>
    </lineage>
</organism>
<dbReference type="GO" id="GO:0005829">
    <property type="term" value="C:cytosol"/>
    <property type="evidence" value="ECO:0007669"/>
    <property type="project" value="TreeGrafter"/>
</dbReference>
<dbReference type="InterPro" id="IPR000821">
    <property type="entry name" value="Ala_racemase"/>
</dbReference>
<comment type="caution">
    <text evidence="5">The sequence shown here is derived from an EMBL/GenBank/DDBJ whole genome shotgun (WGS) entry which is preliminary data.</text>
</comment>
<evidence type="ECO:0000313" key="5">
    <source>
        <dbReference type="EMBL" id="HIU44083.1"/>
    </source>
</evidence>
<dbReference type="Gene3D" id="2.40.37.10">
    <property type="entry name" value="Lyase, Ornithine Decarboxylase, Chain A, domain 1"/>
    <property type="match status" value="1"/>
</dbReference>
<proteinExistence type="predicted"/>
<evidence type="ECO:0000313" key="6">
    <source>
        <dbReference type="Proteomes" id="UP000824073"/>
    </source>
</evidence>
<accession>A0A9D1LKK4</accession>
<evidence type="ECO:0000259" key="4">
    <source>
        <dbReference type="SMART" id="SM01005"/>
    </source>
</evidence>
<evidence type="ECO:0000256" key="2">
    <source>
        <dbReference type="ARBA" id="ARBA00022898"/>
    </source>
</evidence>
<reference evidence="5" key="2">
    <citation type="journal article" date="2021" name="PeerJ">
        <title>Extensive microbial diversity within the chicken gut microbiome revealed by metagenomics and culture.</title>
        <authorList>
            <person name="Gilroy R."/>
            <person name="Ravi A."/>
            <person name="Getino M."/>
            <person name="Pursley I."/>
            <person name="Horton D.L."/>
            <person name="Alikhan N.F."/>
            <person name="Baker D."/>
            <person name="Gharbi K."/>
            <person name="Hall N."/>
            <person name="Watson M."/>
            <person name="Adriaenssens E.M."/>
            <person name="Foster-Nyarko E."/>
            <person name="Jarju S."/>
            <person name="Secka A."/>
            <person name="Antonio M."/>
            <person name="Oren A."/>
            <person name="Chaudhuri R.R."/>
            <person name="La Ragione R."/>
            <person name="Hildebrand F."/>
            <person name="Pallen M.J."/>
        </authorList>
    </citation>
    <scope>NUCLEOTIDE SEQUENCE</scope>
    <source>
        <strain evidence="5">CHK191-8634</strain>
    </source>
</reference>
<dbReference type="PANTHER" id="PTHR30511">
    <property type="entry name" value="ALANINE RACEMASE"/>
    <property type="match status" value="1"/>
</dbReference>
<dbReference type="Pfam" id="PF00842">
    <property type="entry name" value="Ala_racemase_C"/>
    <property type="match status" value="1"/>
</dbReference>
<dbReference type="SUPFAM" id="SSF50621">
    <property type="entry name" value="Alanine racemase C-terminal domain-like"/>
    <property type="match status" value="1"/>
</dbReference>
<dbReference type="AlphaFoldDB" id="A0A9D1LKK4"/>
<sequence length="152" mass="16852">KWMNDLCELRPVMSLRTRIMQVKTIAAGTTVGYGRTWTAPRDTDVATIGVGYADGLLRLNSNHMSMVVHGRRVPQIGRICMDISMLDVTGVPCARGDIVTVLGREGDACVSVWELTDPVSTIPHEMLCNISKRVPRIYYEGGKAVARTEYIR</sequence>
<feature type="domain" description="Alanine racemase C-terminal" evidence="4">
    <location>
        <begin position="12"/>
        <end position="139"/>
    </location>
</feature>
<dbReference type="EMBL" id="DVMR01000057">
    <property type="protein sequence ID" value="HIU44083.1"/>
    <property type="molecule type" value="Genomic_DNA"/>
</dbReference>
<dbReference type="PANTHER" id="PTHR30511:SF0">
    <property type="entry name" value="ALANINE RACEMASE, CATABOLIC-RELATED"/>
    <property type="match status" value="1"/>
</dbReference>
<dbReference type="Proteomes" id="UP000824073">
    <property type="component" value="Unassembled WGS sequence"/>
</dbReference>
<dbReference type="GO" id="GO:0008784">
    <property type="term" value="F:alanine racemase activity"/>
    <property type="evidence" value="ECO:0007669"/>
    <property type="project" value="InterPro"/>
</dbReference>
<reference evidence="5" key="1">
    <citation type="submission" date="2020-10" db="EMBL/GenBank/DDBJ databases">
        <authorList>
            <person name="Gilroy R."/>
        </authorList>
    </citation>
    <scope>NUCLEOTIDE SEQUENCE</scope>
    <source>
        <strain evidence="5">CHK191-8634</strain>
    </source>
</reference>
<dbReference type="SMART" id="SM01005">
    <property type="entry name" value="Ala_racemase_C"/>
    <property type="match status" value="1"/>
</dbReference>
<dbReference type="GO" id="GO:0030170">
    <property type="term" value="F:pyridoxal phosphate binding"/>
    <property type="evidence" value="ECO:0007669"/>
    <property type="project" value="TreeGrafter"/>
</dbReference>
<dbReference type="GO" id="GO:0030632">
    <property type="term" value="P:D-alanine biosynthetic process"/>
    <property type="evidence" value="ECO:0007669"/>
    <property type="project" value="TreeGrafter"/>
</dbReference>
<protein>
    <submittedName>
        <fullName evidence="5">Alanine racemase</fullName>
    </submittedName>
</protein>
<evidence type="ECO:0000256" key="3">
    <source>
        <dbReference type="ARBA" id="ARBA00023235"/>
    </source>
</evidence>
<evidence type="ECO:0000256" key="1">
    <source>
        <dbReference type="ARBA" id="ARBA00001933"/>
    </source>
</evidence>